<feature type="coiled-coil region" evidence="2">
    <location>
        <begin position="344"/>
        <end position="602"/>
    </location>
</feature>
<dbReference type="AlphaFoldDB" id="A0A176VBM4"/>
<evidence type="ECO:0000313" key="3">
    <source>
        <dbReference type="EMBL" id="OAE18250.1"/>
    </source>
</evidence>
<evidence type="ECO:0000256" key="1">
    <source>
        <dbReference type="ARBA" id="ARBA00023054"/>
    </source>
</evidence>
<gene>
    <name evidence="3" type="ORF">AXG93_723s1020</name>
</gene>
<comment type="caution">
    <text evidence="3">The sequence shown here is derived from an EMBL/GenBank/DDBJ whole genome shotgun (WGS) entry which is preliminary data.</text>
</comment>
<evidence type="ECO:0000313" key="4">
    <source>
        <dbReference type="Proteomes" id="UP000077202"/>
    </source>
</evidence>
<protein>
    <submittedName>
        <fullName evidence="3">Uncharacterized protein</fullName>
    </submittedName>
</protein>
<organism evidence="3 4">
    <name type="scientific">Marchantia polymorpha subsp. ruderalis</name>
    <dbReference type="NCBI Taxonomy" id="1480154"/>
    <lineage>
        <taxon>Eukaryota</taxon>
        <taxon>Viridiplantae</taxon>
        <taxon>Streptophyta</taxon>
        <taxon>Embryophyta</taxon>
        <taxon>Marchantiophyta</taxon>
        <taxon>Marchantiopsida</taxon>
        <taxon>Marchantiidae</taxon>
        <taxon>Marchantiales</taxon>
        <taxon>Marchantiaceae</taxon>
        <taxon>Marchantia</taxon>
    </lineage>
</organism>
<feature type="coiled-coil region" evidence="2">
    <location>
        <begin position="118"/>
        <end position="152"/>
    </location>
</feature>
<keyword evidence="4" id="KW-1185">Reference proteome</keyword>
<keyword evidence="1 2" id="KW-0175">Coiled coil</keyword>
<dbReference type="PANTHER" id="PTHR18870:SF9">
    <property type="entry name" value="PROTEIN TAG-278-RELATED"/>
    <property type="match status" value="1"/>
</dbReference>
<sequence>MAMAGEALQDWNQLEDKLASKLAQLTKLLHHFSAFPPEAPDANDDEGFTEIISTAIIIFINGVNCWQIAGQHESEIHEILNETASRIRQFKTSLEIQIQDNRVQETIQAMASQYQVSREASEIELKGANRKAEQLEKDMKELEKALEDKNESFVRDSMLLRNELLTKTNEFESAKQAYLLEIDRLKRVHTTEMLAQSEKAEKDLMEATKRQTELQARILHLQEIAKKELEKHTQALEEAKALYKAELERLKDLEFQNKLAEAAKEKVQITLYSKMKAEEGTSRFEAIQQTLDKEKEMTTKLQIALHQSEEENRTLVPSHRPYASAFMSLERFLIFTRISQKENLETALISKDNLSLTIETLKQEALLSENSHSAAISEWESQASLLRADLENMTKACQESENDIKTYRIKVEELAFQLASNRRELSLMVMEVDQLKKENEESCSKINEILETRIQQQIQAHERNVQSLQMSFLSQLEDHKKGSELQLESMEEKLQRQKEEKARAKEACAEYMKSLRAVEQKMGDQETKLVSQFEIYSKKIVELIEKLDKMESKGSGLEEDFNSMLKQVLKHTQQSKQVGMNLQESQAACVSLEKKLTAITQEFTSLLGTPLGAVIACPLLSSLRIEYLQFEYLEF</sequence>
<evidence type="ECO:0000256" key="2">
    <source>
        <dbReference type="SAM" id="Coils"/>
    </source>
</evidence>
<reference evidence="3" key="1">
    <citation type="submission" date="2016-03" db="EMBL/GenBank/DDBJ databases">
        <title>Mechanisms controlling the formation of the plant cell surface in tip-growing cells are functionally conserved among land plants.</title>
        <authorList>
            <person name="Honkanen S."/>
            <person name="Jones V.A."/>
            <person name="Morieri G."/>
            <person name="Champion C."/>
            <person name="Hetherington A.J."/>
            <person name="Kelly S."/>
            <person name="Saint-Marcoux D."/>
            <person name="Proust H."/>
            <person name="Prescott H."/>
            <person name="Dolan L."/>
        </authorList>
    </citation>
    <scope>NUCLEOTIDE SEQUENCE [LARGE SCALE GENOMIC DNA]</scope>
    <source>
        <tissue evidence="3">Whole gametophyte</tissue>
    </source>
</reference>
<feature type="coiled-coil region" evidence="2">
    <location>
        <begin position="195"/>
        <end position="270"/>
    </location>
</feature>
<accession>A0A176VBM4</accession>
<proteinExistence type="predicted"/>
<dbReference type="PANTHER" id="PTHR18870">
    <property type="entry name" value="PROTEIN TAG-278-RELATED"/>
    <property type="match status" value="1"/>
</dbReference>
<dbReference type="Proteomes" id="UP000077202">
    <property type="component" value="Unassembled WGS sequence"/>
</dbReference>
<name>A0A176VBM4_MARPO</name>
<dbReference type="EMBL" id="LVLJ01004086">
    <property type="protein sequence ID" value="OAE18250.1"/>
    <property type="molecule type" value="Genomic_DNA"/>
</dbReference>